<reference evidence="3" key="1">
    <citation type="submission" date="2020-02" db="EMBL/GenBank/DDBJ databases">
        <authorList>
            <person name="Meier V. D."/>
        </authorList>
    </citation>
    <scope>NUCLEOTIDE SEQUENCE</scope>
    <source>
        <strain evidence="3">AVDCRST_MAG36</strain>
    </source>
</reference>
<evidence type="ECO:0000313" key="3">
    <source>
        <dbReference type="EMBL" id="CAA9336858.1"/>
    </source>
</evidence>
<feature type="transmembrane region" description="Helical" evidence="2">
    <location>
        <begin position="67"/>
        <end position="92"/>
    </location>
</feature>
<feature type="transmembrane region" description="Helical" evidence="2">
    <location>
        <begin position="98"/>
        <end position="122"/>
    </location>
</feature>
<evidence type="ECO:0000256" key="2">
    <source>
        <dbReference type="SAM" id="Phobius"/>
    </source>
</evidence>
<proteinExistence type="predicted"/>
<organism evidence="3">
    <name type="scientific">uncultured Nocardioidaceae bacterium</name>
    <dbReference type="NCBI Taxonomy" id="253824"/>
    <lineage>
        <taxon>Bacteria</taxon>
        <taxon>Bacillati</taxon>
        <taxon>Actinomycetota</taxon>
        <taxon>Actinomycetes</taxon>
        <taxon>Propionibacteriales</taxon>
        <taxon>Nocardioidaceae</taxon>
        <taxon>environmental samples</taxon>
    </lineage>
</organism>
<keyword evidence="2" id="KW-0812">Transmembrane</keyword>
<evidence type="ECO:0000256" key="1">
    <source>
        <dbReference type="SAM" id="MobiDB-lite"/>
    </source>
</evidence>
<dbReference type="InterPro" id="IPR009937">
    <property type="entry name" value="Phage_holin_3_6"/>
</dbReference>
<sequence length="150" mass="15811">MSHAAFSKSDAPATRPGGGVPARTEVEPSIGQLVAQASRDVSSLVKSEIALAKSEVKISAKAGGLGAALFAVAGFLGLLAVLMLSFGIVYLIHLTGLDLAWCFLIVFLLYLLLAAVVGFVGFRSVKKVRAPQRAIHQAQETKDTLLHRGR</sequence>
<protein>
    <recommendedName>
        <fullName evidence="4">Integral membrane protein</fullName>
    </recommendedName>
</protein>
<keyword evidence="2" id="KW-1133">Transmembrane helix</keyword>
<dbReference type="EMBL" id="CADCUH010000073">
    <property type="protein sequence ID" value="CAA9336858.1"/>
    <property type="molecule type" value="Genomic_DNA"/>
</dbReference>
<dbReference type="Pfam" id="PF07332">
    <property type="entry name" value="Phage_holin_3_6"/>
    <property type="match status" value="1"/>
</dbReference>
<gene>
    <name evidence="3" type="ORF">AVDCRST_MAG36-1209</name>
</gene>
<dbReference type="AlphaFoldDB" id="A0A6J4LSF1"/>
<evidence type="ECO:0008006" key="4">
    <source>
        <dbReference type="Google" id="ProtNLM"/>
    </source>
</evidence>
<keyword evidence="2" id="KW-0472">Membrane</keyword>
<accession>A0A6J4LSF1</accession>
<name>A0A6J4LSF1_9ACTN</name>
<feature type="region of interest" description="Disordered" evidence="1">
    <location>
        <begin position="1"/>
        <end position="24"/>
    </location>
</feature>